<dbReference type="Proteomes" id="UP000499080">
    <property type="component" value="Unassembled WGS sequence"/>
</dbReference>
<proteinExistence type="predicted"/>
<keyword evidence="2" id="KW-1185">Reference proteome</keyword>
<evidence type="ECO:0000313" key="2">
    <source>
        <dbReference type="Proteomes" id="UP000499080"/>
    </source>
</evidence>
<organism evidence="1 2">
    <name type="scientific">Araneus ventricosus</name>
    <name type="common">Orbweaver spider</name>
    <name type="synonym">Epeira ventricosa</name>
    <dbReference type="NCBI Taxonomy" id="182803"/>
    <lineage>
        <taxon>Eukaryota</taxon>
        <taxon>Metazoa</taxon>
        <taxon>Ecdysozoa</taxon>
        <taxon>Arthropoda</taxon>
        <taxon>Chelicerata</taxon>
        <taxon>Arachnida</taxon>
        <taxon>Araneae</taxon>
        <taxon>Araneomorphae</taxon>
        <taxon>Entelegynae</taxon>
        <taxon>Araneoidea</taxon>
        <taxon>Araneidae</taxon>
        <taxon>Araneus</taxon>
    </lineage>
</organism>
<reference evidence="1 2" key="1">
    <citation type="journal article" date="2019" name="Sci. Rep.">
        <title>Orb-weaving spider Araneus ventricosus genome elucidates the spidroin gene catalogue.</title>
        <authorList>
            <person name="Kono N."/>
            <person name="Nakamura H."/>
            <person name="Ohtoshi R."/>
            <person name="Moran D.A.P."/>
            <person name="Shinohara A."/>
            <person name="Yoshida Y."/>
            <person name="Fujiwara M."/>
            <person name="Mori M."/>
            <person name="Tomita M."/>
            <person name="Arakawa K."/>
        </authorList>
    </citation>
    <scope>NUCLEOTIDE SEQUENCE [LARGE SCALE GENOMIC DNA]</scope>
</reference>
<sequence>MQNKGHGGLVVRSWKQGWRFHVQNPVPLKICLVLGLLHLKSYLVAKHSPAGVVGKFVERVPAEVSSSSSDHGAKLRVLSQNSHCGVLKRH</sequence>
<protein>
    <submittedName>
        <fullName evidence="1">Uncharacterized protein</fullName>
    </submittedName>
</protein>
<dbReference type="AlphaFoldDB" id="A0A4Y2MIG0"/>
<evidence type="ECO:0000313" key="1">
    <source>
        <dbReference type="EMBL" id="GBN26951.1"/>
    </source>
</evidence>
<accession>A0A4Y2MIG0</accession>
<name>A0A4Y2MIG0_ARAVE</name>
<gene>
    <name evidence="1" type="ORF">AVEN_207964_1</name>
</gene>
<comment type="caution">
    <text evidence="1">The sequence shown here is derived from an EMBL/GenBank/DDBJ whole genome shotgun (WGS) entry which is preliminary data.</text>
</comment>
<dbReference type="EMBL" id="BGPR01007450">
    <property type="protein sequence ID" value="GBN26951.1"/>
    <property type="molecule type" value="Genomic_DNA"/>
</dbReference>